<evidence type="ECO:0000313" key="3">
    <source>
        <dbReference type="EMBL" id="VAX19809.1"/>
    </source>
</evidence>
<name>A0A3B1BPE7_9ZZZZ</name>
<dbReference type="EC" id="2.4.1.-" evidence="3"/>
<dbReference type="Gene3D" id="3.40.50.2000">
    <property type="entry name" value="Glycogen Phosphorylase B"/>
    <property type="match status" value="2"/>
</dbReference>
<dbReference type="PANTHER" id="PTHR12526">
    <property type="entry name" value="GLYCOSYLTRANSFERASE"/>
    <property type="match status" value="1"/>
</dbReference>
<accession>A0A3B1BPE7</accession>
<dbReference type="CDD" id="cd03808">
    <property type="entry name" value="GT4_CapM-like"/>
    <property type="match status" value="1"/>
</dbReference>
<dbReference type="AlphaFoldDB" id="A0A3B1BPE7"/>
<keyword evidence="3" id="KW-0808">Transferase</keyword>
<keyword evidence="3" id="KW-0328">Glycosyltransferase</keyword>
<evidence type="ECO:0000259" key="2">
    <source>
        <dbReference type="Pfam" id="PF13477"/>
    </source>
</evidence>
<evidence type="ECO:0000259" key="1">
    <source>
        <dbReference type="Pfam" id="PF00534"/>
    </source>
</evidence>
<reference evidence="3" key="1">
    <citation type="submission" date="2018-06" db="EMBL/GenBank/DDBJ databases">
        <authorList>
            <person name="Zhirakovskaya E."/>
        </authorList>
    </citation>
    <scope>NUCLEOTIDE SEQUENCE</scope>
</reference>
<organism evidence="3">
    <name type="scientific">hydrothermal vent metagenome</name>
    <dbReference type="NCBI Taxonomy" id="652676"/>
    <lineage>
        <taxon>unclassified sequences</taxon>
        <taxon>metagenomes</taxon>
        <taxon>ecological metagenomes</taxon>
    </lineage>
</organism>
<protein>
    <submittedName>
        <fullName evidence="3">Lipid carrier: UDP-N-acetylgalactosaminyltransferase / Alpha-1,3-N-acetylgalactosamine transferase PglA Putative glycosyltransferase</fullName>
        <ecNumber evidence="3">2.4.1.-</ecNumber>
    </submittedName>
</protein>
<feature type="domain" description="Glycosyl transferase family 1" evidence="1">
    <location>
        <begin position="137"/>
        <end position="301"/>
    </location>
</feature>
<dbReference type="Pfam" id="PF00534">
    <property type="entry name" value="Glycos_transf_1"/>
    <property type="match status" value="1"/>
</dbReference>
<dbReference type="PANTHER" id="PTHR12526:SF638">
    <property type="entry name" value="SPORE COAT PROTEIN SA"/>
    <property type="match status" value="1"/>
</dbReference>
<dbReference type="InterPro" id="IPR001296">
    <property type="entry name" value="Glyco_trans_1"/>
</dbReference>
<gene>
    <name evidence="3" type="ORF">MNBD_NITROSPINAE01-299</name>
</gene>
<proteinExistence type="predicted"/>
<feature type="non-terminal residue" evidence="3">
    <location>
        <position position="1"/>
    </location>
</feature>
<dbReference type="SUPFAM" id="SSF53756">
    <property type="entry name" value="UDP-Glycosyltransferase/glycogen phosphorylase"/>
    <property type="match status" value="1"/>
</dbReference>
<sequence length="326" mass="35793">APLNLNRSGKSPVREFLSLLEVIKLYKVEKPDIVHHVALKPVLYGAIAATLSRTPATINALAGLGHIFIAEGIRARLVRMVIKAALRLALRRKSATTIFENPDDLNLFVKMGLVKEKKAILIKSVGVDTSLFAPPTQEPSDDDVPIVLLSSRMLETKGIGDFVKAAQILKKRGANVRMVLVGSPDPHNPASIPLSQLEQWNEDGIIEYWGFKDDMVEILKSASIVVLPSFYGEGVPRSLMEAASAGKPIVTYDVPGCREIARNDINGFLVPLRDIDALAKAIFLLVDDSDLRKKMGQAGREIVKDEFSETLVNAKTMKLYYKAIGR</sequence>
<dbReference type="Pfam" id="PF13477">
    <property type="entry name" value="Glyco_trans_4_2"/>
    <property type="match status" value="1"/>
</dbReference>
<dbReference type="InterPro" id="IPR028098">
    <property type="entry name" value="Glyco_trans_4-like_N"/>
</dbReference>
<dbReference type="EMBL" id="UOGC01000095">
    <property type="protein sequence ID" value="VAX19809.1"/>
    <property type="molecule type" value="Genomic_DNA"/>
</dbReference>
<feature type="domain" description="Glycosyltransferase subfamily 4-like N-terminal" evidence="2">
    <location>
        <begin position="8"/>
        <end position="87"/>
    </location>
</feature>
<dbReference type="GO" id="GO:0016757">
    <property type="term" value="F:glycosyltransferase activity"/>
    <property type="evidence" value="ECO:0007669"/>
    <property type="project" value="UniProtKB-KW"/>
</dbReference>